<keyword evidence="4 6" id="KW-0472">Membrane</keyword>
<comment type="function">
    <text evidence="6">Forms chloride channels.</text>
</comment>
<name>A0AAV5URY2_9BILA</name>
<keyword evidence="2 6" id="KW-0812">Transmembrane</keyword>
<dbReference type="Proteomes" id="UP001432322">
    <property type="component" value="Unassembled WGS sequence"/>
</dbReference>
<evidence type="ECO:0000256" key="7">
    <source>
        <dbReference type="SAM" id="MobiDB-lite"/>
    </source>
</evidence>
<evidence type="ECO:0000256" key="1">
    <source>
        <dbReference type="ARBA" id="ARBA00004370"/>
    </source>
</evidence>
<dbReference type="GO" id="GO:0034707">
    <property type="term" value="C:chloride channel complex"/>
    <property type="evidence" value="ECO:0007669"/>
    <property type="project" value="UniProtKB-KW"/>
</dbReference>
<keyword evidence="6" id="KW-0869">Chloride channel</keyword>
<keyword evidence="6" id="KW-1003">Cell membrane</keyword>
<accession>A0AAV5URY2</accession>
<dbReference type="EMBL" id="BTSY01000001">
    <property type="protein sequence ID" value="GMT09059.1"/>
    <property type="molecule type" value="Genomic_DNA"/>
</dbReference>
<keyword evidence="6" id="KW-0407">Ion channel</keyword>
<evidence type="ECO:0000256" key="2">
    <source>
        <dbReference type="ARBA" id="ARBA00022692"/>
    </source>
</evidence>
<comment type="similarity">
    <text evidence="5 6">Belongs to the anion channel-forming bestrophin (TC 1.A.46) family. Calcium-sensitive chloride channel subfamily.</text>
</comment>
<dbReference type="InterPro" id="IPR000615">
    <property type="entry name" value="Bestrophin"/>
</dbReference>
<dbReference type="PANTHER" id="PTHR10736">
    <property type="entry name" value="BESTROPHIN"/>
    <property type="match status" value="1"/>
</dbReference>
<comment type="subcellular location">
    <subcellularLocation>
        <location evidence="6">Cell membrane</location>
        <topology evidence="6">Multi-pass membrane protein</topology>
    </subcellularLocation>
    <subcellularLocation>
        <location evidence="1">Membrane</location>
    </subcellularLocation>
</comment>
<evidence type="ECO:0000256" key="6">
    <source>
        <dbReference type="RuleBase" id="RU363126"/>
    </source>
</evidence>
<feature type="transmembrane region" description="Helical" evidence="6">
    <location>
        <begin position="108"/>
        <end position="125"/>
    </location>
</feature>
<dbReference type="GO" id="GO:0005886">
    <property type="term" value="C:plasma membrane"/>
    <property type="evidence" value="ECO:0007669"/>
    <property type="project" value="UniProtKB-SubCell"/>
</dbReference>
<keyword evidence="6" id="KW-0868">Chloride</keyword>
<sequence>MTEVEKKEFESYNIKYKQWICFNWAYSLVYEARKKGLIKSDLYVHQVIDDIRTFRTDLESCNNYDWTPIPLLYNHVVCLAVHFYFLVCLIARQFIVHEGASKPTPIDLYFPVMPMLQFFFYMSWLKIAEMMMNPFGEDDDDWETNALIDRNINMGMAIVDAGYDRPPEMRKDMFWDDEVVDPLYAENSQHDNGDGERGMRGSASMANLDSSHSSLLHLMHLRHRKNSKANVAAPSH</sequence>
<keyword evidence="9" id="KW-1185">Reference proteome</keyword>
<dbReference type="GO" id="GO:0005254">
    <property type="term" value="F:chloride channel activity"/>
    <property type="evidence" value="ECO:0007669"/>
    <property type="project" value="UniProtKB-KW"/>
</dbReference>
<evidence type="ECO:0000256" key="5">
    <source>
        <dbReference type="ARBA" id="ARBA00034769"/>
    </source>
</evidence>
<gene>
    <name evidence="8" type="ORF">PFISCL1PPCAC_356</name>
</gene>
<feature type="non-terminal residue" evidence="8">
    <location>
        <position position="236"/>
    </location>
</feature>
<keyword evidence="6" id="KW-0406">Ion transport</keyword>
<protein>
    <recommendedName>
        <fullName evidence="6">Bestrophin homolog</fullName>
    </recommendedName>
</protein>
<organism evidence="8 9">
    <name type="scientific">Pristionchus fissidentatus</name>
    <dbReference type="NCBI Taxonomy" id="1538716"/>
    <lineage>
        <taxon>Eukaryota</taxon>
        <taxon>Metazoa</taxon>
        <taxon>Ecdysozoa</taxon>
        <taxon>Nematoda</taxon>
        <taxon>Chromadorea</taxon>
        <taxon>Rhabditida</taxon>
        <taxon>Rhabditina</taxon>
        <taxon>Diplogasteromorpha</taxon>
        <taxon>Diplogasteroidea</taxon>
        <taxon>Neodiplogasteridae</taxon>
        <taxon>Pristionchus</taxon>
    </lineage>
</organism>
<feature type="region of interest" description="Disordered" evidence="7">
    <location>
        <begin position="185"/>
        <end position="204"/>
    </location>
</feature>
<evidence type="ECO:0000256" key="3">
    <source>
        <dbReference type="ARBA" id="ARBA00022989"/>
    </source>
</evidence>
<evidence type="ECO:0000256" key="4">
    <source>
        <dbReference type="ARBA" id="ARBA00023136"/>
    </source>
</evidence>
<feature type="compositionally biased region" description="Basic and acidic residues" evidence="7">
    <location>
        <begin position="188"/>
        <end position="199"/>
    </location>
</feature>
<evidence type="ECO:0000313" key="8">
    <source>
        <dbReference type="EMBL" id="GMT09059.1"/>
    </source>
</evidence>
<proteinExistence type="inferred from homology"/>
<evidence type="ECO:0000313" key="9">
    <source>
        <dbReference type="Proteomes" id="UP001432322"/>
    </source>
</evidence>
<reference evidence="8" key="1">
    <citation type="submission" date="2023-10" db="EMBL/GenBank/DDBJ databases">
        <title>Genome assembly of Pristionchus species.</title>
        <authorList>
            <person name="Yoshida K."/>
            <person name="Sommer R.J."/>
        </authorList>
    </citation>
    <scope>NUCLEOTIDE SEQUENCE</scope>
    <source>
        <strain evidence="8">RS5133</strain>
    </source>
</reference>
<dbReference type="AlphaFoldDB" id="A0AAV5URY2"/>
<keyword evidence="6" id="KW-0813">Transport</keyword>
<dbReference type="PANTHER" id="PTHR10736:SF61">
    <property type="entry name" value="BESTROPHIN HOMOLOG 24"/>
    <property type="match status" value="1"/>
</dbReference>
<feature type="transmembrane region" description="Helical" evidence="6">
    <location>
        <begin position="72"/>
        <end position="96"/>
    </location>
</feature>
<dbReference type="Pfam" id="PF01062">
    <property type="entry name" value="Bestrophin"/>
    <property type="match status" value="1"/>
</dbReference>
<keyword evidence="3 6" id="KW-1133">Transmembrane helix</keyword>
<dbReference type="InterPro" id="IPR021134">
    <property type="entry name" value="Bestrophin-like"/>
</dbReference>
<comment type="caution">
    <text evidence="8">The sequence shown here is derived from an EMBL/GenBank/DDBJ whole genome shotgun (WGS) entry which is preliminary data.</text>
</comment>